<evidence type="ECO:0000259" key="2">
    <source>
        <dbReference type="Pfam" id="PF03781"/>
    </source>
</evidence>
<dbReference type="PROSITE" id="PS51257">
    <property type="entry name" value="PROKAR_LIPOPROTEIN"/>
    <property type="match status" value="1"/>
</dbReference>
<accession>A0ABQ1MU72</accession>
<gene>
    <name evidence="3" type="ORF">GCM10011386_41270</name>
</gene>
<feature type="region of interest" description="Disordered" evidence="1">
    <location>
        <begin position="352"/>
        <end position="377"/>
    </location>
</feature>
<keyword evidence="4" id="KW-1185">Reference proteome</keyword>
<dbReference type="EMBL" id="BMIK01000021">
    <property type="protein sequence ID" value="GGC44706.1"/>
    <property type="molecule type" value="Genomic_DNA"/>
</dbReference>
<dbReference type="Pfam" id="PF03781">
    <property type="entry name" value="FGE-sulfatase"/>
    <property type="match status" value="1"/>
</dbReference>
<dbReference type="PANTHER" id="PTHR23150">
    <property type="entry name" value="SULFATASE MODIFYING FACTOR 1, 2"/>
    <property type="match status" value="1"/>
</dbReference>
<organism evidence="3 4">
    <name type="scientific">Parapedobacter defluvii</name>
    <dbReference type="NCBI Taxonomy" id="2045106"/>
    <lineage>
        <taxon>Bacteria</taxon>
        <taxon>Pseudomonadati</taxon>
        <taxon>Bacteroidota</taxon>
        <taxon>Sphingobacteriia</taxon>
        <taxon>Sphingobacteriales</taxon>
        <taxon>Sphingobacteriaceae</taxon>
        <taxon>Parapedobacter</taxon>
    </lineage>
</organism>
<dbReference type="PANTHER" id="PTHR23150:SF19">
    <property type="entry name" value="FORMYLGLYCINE-GENERATING ENZYME"/>
    <property type="match status" value="1"/>
</dbReference>
<comment type="caution">
    <text evidence="3">The sequence shown here is derived from an EMBL/GenBank/DDBJ whole genome shotgun (WGS) entry which is preliminary data.</text>
</comment>
<name>A0ABQ1MU72_9SPHI</name>
<dbReference type="InterPro" id="IPR042095">
    <property type="entry name" value="SUMF_sf"/>
</dbReference>
<proteinExistence type="predicted"/>
<dbReference type="SUPFAM" id="SSF56436">
    <property type="entry name" value="C-type lectin-like"/>
    <property type="match status" value="1"/>
</dbReference>
<sequence>MTKEVRINYMNRRGLLSVVGVTYLLATACMNQSQQHTSQEKVLDKDSAATCVSHGIPSRAAAIAEAKATHSFLGSDDAPMVYVKGGTFRMGTSEFEDASPVHEVTVDGFWMDEHEVTNAQFARFVSATGYQTVAERPLDPKDFPNVPLDALQPGSAVFTPPDHAVGLENHLQWWKYVMGASWRQPEGPGSSIKGRENEPVVHIAYEDAAAFAKWAGKRLPTEAEWEFAARAGKPTSKYYWGNELKPDGKWSANVYQGSFPVKDVAEDGYKGIAPVKSYPANAFGLYDMDGNVWEWCSDYYRPDYYKSSPAKNPKGPNDSYDPMEPGAVKRVQRGGSFLCNEQYCERYIAGSRGKGEISSGSNNLGFRCVSDEPPPRE</sequence>
<evidence type="ECO:0000313" key="3">
    <source>
        <dbReference type="EMBL" id="GGC44706.1"/>
    </source>
</evidence>
<dbReference type="Proteomes" id="UP000597338">
    <property type="component" value="Unassembled WGS sequence"/>
</dbReference>
<reference evidence="4" key="1">
    <citation type="journal article" date="2019" name="Int. J. Syst. Evol. Microbiol.">
        <title>The Global Catalogue of Microorganisms (GCM) 10K type strain sequencing project: providing services to taxonomists for standard genome sequencing and annotation.</title>
        <authorList>
            <consortium name="The Broad Institute Genomics Platform"/>
            <consortium name="The Broad Institute Genome Sequencing Center for Infectious Disease"/>
            <person name="Wu L."/>
            <person name="Ma J."/>
        </authorList>
    </citation>
    <scope>NUCLEOTIDE SEQUENCE [LARGE SCALE GENOMIC DNA]</scope>
    <source>
        <strain evidence="4">CGMCC 1.15342</strain>
    </source>
</reference>
<dbReference type="InterPro" id="IPR051043">
    <property type="entry name" value="Sulfatase_Mod_Factor_Kinase"/>
</dbReference>
<dbReference type="InterPro" id="IPR005532">
    <property type="entry name" value="SUMF_dom"/>
</dbReference>
<dbReference type="Gene3D" id="3.90.1580.10">
    <property type="entry name" value="paralog of FGE (formylglycine-generating enzyme)"/>
    <property type="match status" value="1"/>
</dbReference>
<protein>
    <recommendedName>
        <fullName evidence="2">Sulfatase-modifying factor enzyme-like domain-containing protein</fullName>
    </recommendedName>
</protein>
<evidence type="ECO:0000256" key="1">
    <source>
        <dbReference type="SAM" id="MobiDB-lite"/>
    </source>
</evidence>
<feature type="domain" description="Sulfatase-modifying factor enzyme-like" evidence="2">
    <location>
        <begin position="79"/>
        <end position="369"/>
    </location>
</feature>
<dbReference type="InterPro" id="IPR016187">
    <property type="entry name" value="CTDL_fold"/>
</dbReference>
<evidence type="ECO:0000313" key="4">
    <source>
        <dbReference type="Proteomes" id="UP000597338"/>
    </source>
</evidence>